<proteinExistence type="predicted"/>
<protein>
    <submittedName>
        <fullName evidence="1">Uncharacterized protein</fullName>
    </submittedName>
</protein>
<dbReference type="AlphaFoldDB" id="A0A5J4WDJ1"/>
<gene>
    <name evidence="1" type="ORF">EZS28_011433</name>
</gene>
<comment type="caution">
    <text evidence="1">The sequence shown here is derived from an EMBL/GenBank/DDBJ whole genome shotgun (WGS) entry which is preliminary data.</text>
</comment>
<evidence type="ECO:0000313" key="2">
    <source>
        <dbReference type="Proteomes" id="UP000324800"/>
    </source>
</evidence>
<dbReference type="EMBL" id="SNRW01002358">
    <property type="protein sequence ID" value="KAA6393037.1"/>
    <property type="molecule type" value="Genomic_DNA"/>
</dbReference>
<dbReference type="Proteomes" id="UP000324800">
    <property type="component" value="Unassembled WGS sequence"/>
</dbReference>
<accession>A0A5J4WDJ1</accession>
<evidence type="ECO:0000313" key="1">
    <source>
        <dbReference type="EMBL" id="KAA6393037.1"/>
    </source>
</evidence>
<name>A0A5J4WDJ1_9EUKA</name>
<sequence>MLAFDKVIADLETKLLQQYKLLQGTLIQVVKRDWVATLKFNLCTFVNILDTIYKENMTRTLMDTTEQGNLQKTQPSTIIRPGYNNQMLRSLRALLQTEGAHPTSVDTLLTKIVGFTDELDQEFKKLTVQQIIDLIRNKLMIMPPEQAQDLA</sequence>
<organism evidence="1 2">
    <name type="scientific">Streblomastix strix</name>
    <dbReference type="NCBI Taxonomy" id="222440"/>
    <lineage>
        <taxon>Eukaryota</taxon>
        <taxon>Metamonada</taxon>
        <taxon>Preaxostyla</taxon>
        <taxon>Oxymonadida</taxon>
        <taxon>Streblomastigidae</taxon>
        <taxon>Streblomastix</taxon>
    </lineage>
</organism>
<reference evidence="1 2" key="1">
    <citation type="submission" date="2019-03" db="EMBL/GenBank/DDBJ databases">
        <title>Single cell metagenomics reveals metabolic interactions within the superorganism composed of flagellate Streblomastix strix and complex community of Bacteroidetes bacteria on its surface.</title>
        <authorList>
            <person name="Treitli S.C."/>
            <person name="Kolisko M."/>
            <person name="Husnik F."/>
            <person name="Keeling P."/>
            <person name="Hampl V."/>
        </authorList>
    </citation>
    <scope>NUCLEOTIDE SEQUENCE [LARGE SCALE GENOMIC DNA]</scope>
    <source>
        <strain evidence="1">ST1C</strain>
    </source>
</reference>